<proteinExistence type="predicted"/>
<gene>
    <name evidence="1" type="ORF">EV691_12953</name>
</gene>
<evidence type="ECO:0000313" key="2">
    <source>
        <dbReference type="Proteomes" id="UP000295169"/>
    </source>
</evidence>
<evidence type="ECO:0000313" key="1">
    <source>
        <dbReference type="EMBL" id="TCL26847.1"/>
    </source>
</evidence>
<dbReference type="GO" id="GO:0003677">
    <property type="term" value="F:DNA binding"/>
    <property type="evidence" value="ECO:0007669"/>
    <property type="project" value="InterPro"/>
</dbReference>
<sequence length="102" mass="11415">MTMTLSPEQEARAREYESLILQRVSSIGQKTIADATDLSISTISRWGDGEYARWCKVLALLGLQVVPDDARCHPADYIDSLRALAKRCLDHESKRPGPLGWD</sequence>
<dbReference type="SUPFAM" id="SSF47413">
    <property type="entry name" value="lambda repressor-like DNA-binding domains"/>
    <property type="match status" value="1"/>
</dbReference>
<dbReference type="GO" id="GO:0006355">
    <property type="term" value="P:regulation of DNA-templated transcription"/>
    <property type="evidence" value="ECO:0007669"/>
    <property type="project" value="InterPro"/>
</dbReference>
<dbReference type="Gene3D" id="1.10.260.40">
    <property type="entry name" value="lambda repressor-like DNA-binding domains"/>
    <property type="match status" value="1"/>
</dbReference>
<protein>
    <submittedName>
        <fullName evidence="1">Bacteriophage CII protein</fullName>
    </submittedName>
</protein>
<dbReference type="Proteomes" id="UP000295169">
    <property type="component" value="Unassembled WGS sequence"/>
</dbReference>
<reference evidence="1 2" key="1">
    <citation type="submission" date="2019-03" db="EMBL/GenBank/DDBJ databases">
        <title>Genomic Encyclopedia of Type Strains, Phase IV (KMG-IV): sequencing the most valuable type-strain genomes for metagenomic binning, comparative biology and taxonomic classification.</title>
        <authorList>
            <person name="Goeker M."/>
        </authorList>
    </citation>
    <scope>NUCLEOTIDE SEQUENCE [LARGE SCALE GENOMIC DNA]</scope>
    <source>
        <strain evidence="1 2">DSM 2286</strain>
    </source>
</reference>
<dbReference type="Pfam" id="PF05269">
    <property type="entry name" value="Phage_CII"/>
    <property type="match status" value="1"/>
</dbReference>
<dbReference type="InterPro" id="IPR007933">
    <property type="entry name" value="Transcrpt_activ_CII"/>
</dbReference>
<organism evidence="1 2">
    <name type="scientific">Azotobacter chroococcum</name>
    <dbReference type="NCBI Taxonomy" id="353"/>
    <lineage>
        <taxon>Bacteria</taxon>
        <taxon>Pseudomonadati</taxon>
        <taxon>Pseudomonadota</taxon>
        <taxon>Gammaproteobacteria</taxon>
        <taxon>Pseudomonadales</taxon>
        <taxon>Pseudomonadaceae</taxon>
        <taxon>Azotobacter</taxon>
    </lineage>
</organism>
<dbReference type="AlphaFoldDB" id="A0A4R1PR78"/>
<dbReference type="RefSeq" id="WP_131299044.1">
    <property type="nucleotide sequence ID" value="NZ_JBHLST010000024.1"/>
</dbReference>
<dbReference type="EMBL" id="SMMU01000029">
    <property type="protein sequence ID" value="TCL26847.1"/>
    <property type="molecule type" value="Genomic_DNA"/>
</dbReference>
<dbReference type="InterPro" id="IPR010982">
    <property type="entry name" value="Lambda_DNA-bd_dom_sf"/>
</dbReference>
<name>A0A4R1PR78_9GAMM</name>
<accession>A0A4R1PR78</accession>
<comment type="caution">
    <text evidence="1">The sequence shown here is derived from an EMBL/GenBank/DDBJ whole genome shotgun (WGS) entry which is preliminary data.</text>
</comment>